<accession>A0A5C6DP01</accession>
<gene>
    <name evidence="1" type="ORF">Poly41_28080</name>
</gene>
<evidence type="ECO:0000313" key="1">
    <source>
        <dbReference type="EMBL" id="TWU38332.1"/>
    </source>
</evidence>
<dbReference type="EMBL" id="SJPV01000004">
    <property type="protein sequence ID" value="TWU38332.1"/>
    <property type="molecule type" value="Genomic_DNA"/>
</dbReference>
<sequence>MTTLQLSGQGVNLYADPAESVFVDAAGQRRQLSRPYRNNLLYWDSFTRMDDAYRRGGQLRAFEAVFSPLDPDGQPAEILDRKTGLVNHAVAEQWKAYDIRQVLQSDWERLRPRLRGKVHLLVGSEDTFFLEEAVDDLLQGLPEFNDIAEVEIREGQTHMNTLTWSYLI</sequence>
<protein>
    <recommendedName>
        <fullName evidence="3">Alpha/beta hydrolase family protein</fullName>
    </recommendedName>
</protein>
<dbReference type="Gene3D" id="3.40.50.1820">
    <property type="entry name" value="alpha/beta hydrolase"/>
    <property type="match status" value="1"/>
</dbReference>
<reference evidence="1 2" key="1">
    <citation type="submission" date="2019-02" db="EMBL/GenBank/DDBJ databases">
        <title>Deep-cultivation of Planctomycetes and their phenomic and genomic characterization uncovers novel biology.</title>
        <authorList>
            <person name="Wiegand S."/>
            <person name="Jogler M."/>
            <person name="Boedeker C."/>
            <person name="Pinto D."/>
            <person name="Vollmers J."/>
            <person name="Rivas-Marin E."/>
            <person name="Kohn T."/>
            <person name="Peeters S.H."/>
            <person name="Heuer A."/>
            <person name="Rast P."/>
            <person name="Oberbeckmann S."/>
            <person name="Bunk B."/>
            <person name="Jeske O."/>
            <person name="Meyerdierks A."/>
            <person name="Storesund J.E."/>
            <person name="Kallscheuer N."/>
            <person name="Luecker S."/>
            <person name="Lage O.M."/>
            <person name="Pohl T."/>
            <person name="Merkel B.J."/>
            <person name="Hornburger P."/>
            <person name="Mueller R.-W."/>
            <person name="Bruemmer F."/>
            <person name="Labrenz M."/>
            <person name="Spormann A.M."/>
            <person name="Op Den Camp H."/>
            <person name="Overmann J."/>
            <person name="Amann R."/>
            <person name="Jetten M.S.M."/>
            <person name="Mascher T."/>
            <person name="Medema M.H."/>
            <person name="Devos D.P."/>
            <person name="Kaster A.-K."/>
            <person name="Ovreas L."/>
            <person name="Rohde M."/>
            <person name="Galperin M.Y."/>
            <person name="Jogler C."/>
        </authorList>
    </citation>
    <scope>NUCLEOTIDE SEQUENCE [LARGE SCALE GENOMIC DNA]</scope>
    <source>
        <strain evidence="1 2">Poly41</strain>
    </source>
</reference>
<proteinExistence type="predicted"/>
<dbReference type="AlphaFoldDB" id="A0A5C6DP01"/>
<comment type="caution">
    <text evidence="1">The sequence shown here is derived from an EMBL/GenBank/DDBJ whole genome shotgun (WGS) entry which is preliminary data.</text>
</comment>
<dbReference type="RefSeq" id="WP_146526659.1">
    <property type="nucleotide sequence ID" value="NZ_SJPV01000004.1"/>
</dbReference>
<dbReference type="InterPro" id="IPR029058">
    <property type="entry name" value="AB_hydrolase_fold"/>
</dbReference>
<evidence type="ECO:0000313" key="2">
    <source>
        <dbReference type="Proteomes" id="UP000319143"/>
    </source>
</evidence>
<name>A0A5C6DP01_9BACT</name>
<organism evidence="1 2">
    <name type="scientific">Novipirellula artificiosorum</name>
    <dbReference type="NCBI Taxonomy" id="2528016"/>
    <lineage>
        <taxon>Bacteria</taxon>
        <taxon>Pseudomonadati</taxon>
        <taxon>Planctomycetota</taxon>
        <taxon>Planctomycetia</taxon>
        <taxon>Pirellulales</taxon>
        <taxon>Pirellulaceae</taxon>
        <taxon>Novipirellula</taxon>
    </lineage>
</organism>
<keyword evidence="2" id="KW-1185">Reference proteome</keyword>
<evidence type="ECO:0008006" key="3">
    <source>
        <dbReference type="Google" id="ProtNLM"/>
    </source>
</evidence>
<dbReference type="OrthoDB" id="9768282at2"/>
<dbReference type="Proteomes" id="UP000319143">
    <property type="component" value="Unassembled WGS sequence"/>
</dbReference>